<dbReference type="AlphaFoldDB" id="A0A2U1SP19"/>
<evidence type="ECO:0000313" key="10">
    <source>
        <dbReference type="Proteomes" id="UP000245137"/>
    </source>
</evidence>
<dbReference type="PANTHER" id="PTHR12219:SF8">
    <property type="entry name" value="NADH DEHYDROGENASE [UBIQUINONE] IRON-SULFUR PROTEIN 4, MITOCHONDRIAL"/>
    <property type="match status" value="1"/>
</dbReference>
<dbReference type="InterPro" id="IPR038532">
    <property type="entry name" value="NDUFS4-like_sf"/>
</dbReference>
<dbReference type="Pfam" id="PF04800">
    <property type="entry name" value="NDUS4"/>
    <property type="match status" value="1"/>
</dbReference>
<comment type="subcellular location">
    <subcellularLocation>
        <location evidence="1">Membrane</location>
    </subcellularLocation>
</comment>
<evidence type="ECO:0000256" key="6">
    <source>
        <dbReference type="ARBA" id="ARBA00023136"/>
    </source>
</evidence>
<dbReference type="Gene3D" id="3.30.160.190">
    <property type="entry name" value="atu1810 like domain"/>
    <property type="match status" value="1"/>
</dbReference>
<proteinExistence type="predicted"/>
<dbReference type="RefSeq" id="WP_108917825.1">
    <property type="nucleotide sequence ID" value="NZ_BGJY01000007.1"/>
</dbReference>
<sequence length="103" mass="11681">MTARIHRPSPSATQSGPGPAKPWVLEYENETPRELDPLMGWTGTSDAKAQIRLRFATKEEAIAYAERKALVYRVEEPKPGSPSRRIISYADNFKTQRVGQWTH</sequence>
<keyword evidence="10" id="KW-1185">Reference proteome</keyword>
<accession>A0A2U1SP19</accession>
<reference evidence="9 11" key="3">
    <citation type="submission" date="2019-07" db="EMBL/GenBank/DDBJ databases">
        <title>Ln-dependent methylotrophs.</title>
        <authorList>
            <person name="Tani A."/>
        </authorList>
    </citation>
    <scope>NUCLEOTIDE SEQUENCE [LARGE SCALE GENOMIC DNA]</scope>
    <source>
        <strain evidence="9 11">SM89A</strain>
    </source>
</reference>
<evidence type="ECO:0000256" key="2">
    <source>
        <dbReference type="ARBA" id="ARBA00022448"/>
    </source>
</evidence>
<keyword evidence="5" id="KW-0249">Electron transport</keyword>
<name>A0A2U1SP19_METSR</name>
<dbReference type="Proteomes" id="UP000316781">
    <property type="component" value="Unassembled WGS sequence"/>
</dbReference>
<dbReference type="Proteomes" id="UP000245137">
    <property type="component" value="Unassembled WGS sequence"/>
</dbReference>
<evidence type="ECO:0000256" key="3">
    <source>
        <dbReference type="ARBA" id="ARBA00022660"/>
    </source>
</evidence>
<protein>
    <submittedName>
        <fullName evidence="8">ETC complex I subunit</fullName>
    </submittedName>
</protein>
<evidence type="ECO:0000313" key="8">
    <source>
        <dbReference type="EMBL" id="PWB93357.1"/>
    </source>
</evidence>
<keyword evidence="2" id="KW-0813">Transport</keyword>
<dbReference type="OrthoDB" id="9799572at2"/>
<evidence type="ECO:0000313" key="11">
    <source>
        <dbReference type="Proteomes" id="UP000316781"/>
    </source>
</evidence>
<dbReference type="EMBL" id="PUIV01000023">
    <property type="protein sequence ID" value="PWB93357.1"/>
    <property type="molecule type" value="Genomic_DNA"/>
</dbReference>
<reference evidence="8" key="2">
    <citation type="submission" date="2018-02" db="EMBL/GenBank/DDBJ databases">
        <authorList>
            <person name="Cohen D.B."/>
            <person name="Kent A.D."/>
        </authorList>
    </citation>
    <scope>NUCLEOTIDE SEQUENCE</scope>
    <source>
        <strain evidence="8">DSM 17706</strain>
    </source>
</reference>
<evidence type="ECO:0000313" key="9">
    <source>
        <dbReference type="EMBL" id="TRL30746.1"/>
    </source>
</evidence>
<organism evidence="8 10">
    <name type="scientific">Methylosinus sporium</name>
    <dbReference type="NCBI Taxonomy" id="428"/>
    <lineage>
        <taxon>Bacteria</taxon>
        <taxon>Pseudomonadati</taxon>
        <taxon>Pseudomonadota</taxon>
        <taxon>Alphaproteobacteria</taxon>
        <taxon>Hyphomicrobiales</taxon>
        <taxon>Methylocystaceae</taxon>
        <taxon>Methylosinus</taxon>
    </lineage>
</organism>
<evidence type="ECO:0000256" key="5">
    <source>
        <dbReference type="ARBA" id="ARBA00022982"/>
    </source>
</evidence>
<dbReference type="EMBL" id="VJMF01000065">
    <property type="protein sequence ID" value="TRL30746.1"/>
    <property type="molecule type" value="Genomic_DNA"/>
</dbReference>
<reference evidence="8 10" key="1">
    <citation type="journal article" date="2018" name="Appl. Microbiol. Biotechnol.">
        <title>Co-cultivation of the strictly anaerobic methanogen Methanosarcina barkeri with aerobic methanotrophs in an oxygen-limited membrane bioreactor.</title>
        <authorList>
            <person name="In 't Zandt M.H."/>
            <person name="van den Bosch T.J.M."/>
            <person name="Rijkers R."/>
            <person name="van Kessel M.A.H.J."/>
            <person name="Jetten M.S.M."/>
            <person name="Welte C.U."/>
        </authorList>
    </citation>
    <scope>NUCLEOTIDE SEQUENCE [LARGE SCALE GENOMIC DNA]</scope>
    <source>
        <strain evidence="8 10">DSM 17706</strain>
    </source>
</reference>
<keyword evidence="3" id="KW-0679">Respiratory chain</keyword>
<dbReference type="InterPro" id="IPR006885">
    <property type="entry name" value="NADH_UbQ_FeS_4_mit-like"/>
</dbReference>
<keyword evidence="6" id="KW-0472">Membrane</keyword>
<evidence type="ECO:0000256" key="4">
    <source>
        <dbReference type="ARBA" id="ARBA00022946"/>
    </source>
</evidence>
<dbReference type="GO" id="GO:0022900">
    <property type="term" value="P:electron transport chain"/>
    <property type="evidence" value="ECO:0007669"/>
    <property type="project" value="InterPro"/>
</dbReference>
<evidence type="ECO:0000256" key="1">
    <source>
        <dbReference type="ARBA" id="ARBA00004370"/>
    </source>
</evidence>
<gene>
    <name evidence="8" type="ORF">C5689_13575</name>
    <name evidence="9" type="ORF">FM996_15530</name>
</gene>
<keyword evidence="4" id="KW-0809">Transit peptide</keyword>
<comment type="caution">
    <text evidence="8">The sequence shown here is derived from an EMBL/GenBank/DDBJ whole genome shotgun (WGS) entry which is preliminary data.</text>
</comment>
<dbReference type="PANTHER" id="PTHR12219">
    <property type="entry name" value="NADH-UBIQUINONE OXIDOREDUCTASE"/>
    <property type="match status" value="1"/>
</dbReference>
<evidence type="ECO:0000256" key="7">
    <source>
        <dbReference type="SAM" id="MobiDB-lite"/>
    </source>
</evidence>
<dbReference type="GO" id="GO:0016020">
    <property type="term" value="C:membrane"/>
    <property type="evidence" value="ECO:0007669"/>
    <property type="project" value="UniProtKB-SubCell"/>
</dbReference>
<feature type="region of interest" description="Disordered" evidence="7">
    <location>
        <begin position="1"/>
        <end position="22"/>
    </location>
</feature>